<dbReference type="GO" id="GO:0016705">
    <property type="term" value="F:oxidoreductase activity, acting on paired donors, with incorporation or reduction of molecular oxygen"/>
    <property type="evidence" value="ECO:0007669"/>
    <property type="project" value="InterPro"/>
</dbReference>
<dbReference type="GO" id="GO:0004497">
    <property type="term" value="F:monooxygenase activity"/>
    <property type="evidence" value="ECO:0007669"/>
    <property type="project" value="InterPro"/>
</dbReference>
<dbReference type="Gene3D" id="1.10.630.10">
    <property type="entry name" value="Cytochrome P450"/>
    <property type="match status" value="1"/>
</dbReference>
<dbReference type="GO" id="GO:0020037">
    <property type="term" value="F:heme binding"/>
    <property type="evidence" value="ECO:0007669"/>
    <property type="project" value="InterPro"/>
</dbReference>
<dbReference type="InterPro" id="IPR036396">
    <property type="entry name" value="Cyt_P450_sf"/>
</dbReference>
<evidence type="ECO:0008006" key="3">
    <source>
        <dbReference type="Google" id="ProtNLM"/>
    </source>
</evidence>
<proteinExistence type="predicted"/>
<name>A0A917NUK9_9ACTN</name>
<evidence type="ECO:0000313" key="2">
    <source>
        <dbReference type="Proteomes" id="UP000657574"/>
    </source>
</evidence>
<gene>
    <name evidence="1" type="ORF">GCM10010121_042390</name>
</gene>
<dbReference type="AlphaFoldDB" id="A0A917NUK9"/>
<dbReference type="Proteomes" id="UP000657574">
    <property type="component" value="Unassembled WGS sequence"/>
</dbReference>
<organism evidence="1 2">
    <name type="scientific">Streptomyces brasiliensis</name>
    <dbReference type="NCBI Taxonomy" id="1954"/>
    <lineage>
        <taxon>Bacteria</taxon>
        <taxon>Bacillati</taxon>
        <taxon>Actinomycetota</taxon>
        <taxon>Actinomycetes</taxon>
        <taxon>Kitasatosporales</taxon>
        <taxon>Streptomycetaceae</taxon>
        <taxon>Streptomyces</taxon>
    </lineage>
</organism>
<protein>
    <recommendedName>
        <fullName evidence="3">Cytochrome P450</fullName>
    </recommendedName>
</protein>
<sequence>MTVADRTDPIALAPFGAGIPAPALAAAPQTGEHPSWGWVLGRACLIVMRSTSGPDHAWLRKLVAPSFPHRRAEAMRARVEAVTAKPLDAAASGADRQVVDVRQTSRIGCRCGSSANFPAYPTS</sequence>
<accession>A0A917NUK9</accession>
<keyword evidence="2" id="KW-1185">Reference proteome</keyword>
<comment type="caution">
    <text evidence="1">The sequence shown here is derived from an EMBL/GenBank/DDBJ whole genome shotgun (WGS) entry which is preliminary data.</text>
</comment>
<dbReference type="GO" id="GO:0005506">
    <property type="term" value="F:iron ion binding"/>
    <property type="evidence" value="ECO:0007669"/>
    <property type="project" value="InterPro"/>
</dbReference>
<reference evidence="1" key="1">
    <citation type="journal article" date="2014" name="Int. J. Syst. Evol. Microbiol.">
        <title>Complete genome sequence of Corynebacterium casei LMG S-19264T (=DSM 44701T), isolated from a smear-ripened cheese.</title>
        <authorList>
            <consortium name="US DOE Joint Genome Institute (JGI-PGF)"/>
            <person name="Walter F."/>
            <person name="Albersmeier A."/>
            <person name="Kalinowski J."/>
            <person name="Ruckert C."/>
        </authorList>
    </citation>
    <scope>NUCLEOTIDE SEQUENCE</scope>
    <source>
        <strain evidence="1">JCM 3086</strain>
    </source>
</reference>
<dbReference type="EMBL" id="BMQA01000013">
    <property type="protein sequence ID" value="GGJ26722.1"/>
    <property type="molecule type" value="Genomic_DNA"/>
</dbReference>
<reference evidence="1" key="2">
    <citation type="submission" date="2020-09" db="EMBL/GenBank/DDBJ databases">
        <authorList>
            <person name="Sun Q."/>
            <person name="Ohkuma M."/>
        </authorList>
    </citation>
    <scope>NUCLEOTIDE SEQUENCE</scope>
    <source>
        <strain evidence="1">JCM 3086</strain>
    </source>
</reference>
<dbReference type="SUPFAM" id="SSF48264">
    <property type="entry name" value="Cytochrome P450"/>
    <property type="match status" value="1"/>
</dbReference>
<evidence type="ECO:0000313" key="1">
    <source>
        <dbReference type="EMBL" id="GGJ26722.1"/>
    </source>
</evidence>